<dbReference type="RefSeq" id="XP_002680922.1">
    <property type="nucleotide sequence ID" value="XM_002680876.1"/>
</dbReference>
<dbReference type="KEGG" id="ngr:NAEGRDRAFT_46737"/>
<reference evidence="3 4" key="1">
    <citation type="journal article" date="2010" name="Cell">
        <title>The genome of Naegleria gruberi illuminates early eukaryotic versatility.</title>
        <authorList>
            <person name="Fritz-Laylin L.K."/>
            <person name="Prochnik S.E."/>
            <person name="Ginger M.L."/>
            <person name="Dacks J.B."/>
            <person name="Carpenter M.L."/>
            <person name="Field M.C."/>
            <person name="Kuo A."/>
            <person name="Paredez A."/>
            <person name="Chapman J."/>
            <person name="Pham J."/>
            <person name="Shu S."/>
            <person name="Neupane R."/>
            <person name="Cipriano M."/>
            <person name="Mancuso J."/>
            <person name="Tu H."/>
            <person name="Salamov A."/>
            <person name="Lindquist E."/>
            <person name="Shapiro H."/>
            <person name="Lucas S."/>
            <person name="Grigoriev I.V."/>
            <person name="Cande W.Z."/>
            <person name="Fulton C."/>
            <person name="Rokhsar D.S."/>
            <person name="Dawson S.C."/>
        </authorList>
    </citation>
    <scope>NUCLEOTIDE SEQUENCE [LARGE SCALE GENOMIC DNA]</scope>
    <source>
        <strain evidence="3 4">NEG-M</strain>
    </source>
</reference>
<name>D2V4X1_NAEGR</name>
<dbReference type="VEuPathDB" id="AmoebaDB:NAEGRDRAFT_46737"/>
<protein>
    <submittedName>
        <fullName evidence="3">Predicted protein</fullName>
    </submittedName>
</protein>
<dbReference type="AlphaFoldDB" id="D2V4X1"/>
<dbReference type="GeneID" id="8860550"/>
<accession>D2V4X1</accession>
<keyword evidence="2" id="KW-0812">Transmembrane</keyword>
<feature type="region of interest" description="Disordered" evidence="1">
    <location>
        <begin position="208"/>
        <end position="232"/>
    </location>
</feature>
<evidence type="ECO:0000313" key="4">
    <source>
        <dbReference type="Proteomes" id="UP000006671"/>
    </source>
</evidence>
<dbReference type="OrthoDB" id="10430629at2759"/>
<feature type="transmembrane region" description="Helical" evidence="2">
    <location>
        <begin position="45"/>
        <end position="64"/>
    </location>
</feature>
<evidence type="ECO:0000313" key="3">
    <source>
        <dbReference type="EMBL" id="EFC48178.1"/>
    </source>
</evidence>
<organism evidence="4">
    <name type="scientific">Naegleria gruberi</name>
    <name type="common">Amoeba</name>
    <dbReference type="NCBI Taxonomy" id="5762"/>
    <lineage>
        <taxon>Eukaryota</taxon>
        <taxon>Discoba</taxon>
        <taxon>Heterolobosea</taxon>
        <taxon>Tetramitia</taxon>
        <taxon>Eutetramitia</taxon>
        <taxon>Vahlkampfiidae</taxon>
        <taxon>Naegleria</taxon>
    </lineage>
</organism>
<keyword evidence="2" id="KW-1133">Transmembrane helix</keyword>
<dbReference type="EMBL" id="GG738852">
    <property type="protein sequence ID" value="EFC48178.1"/>
    <property type="molecule type" value="Genomic_DNA"/>
</dbReference>
<sequence length="697" mass="80984">MNKPDDESDSLKEKKKDSIQYANKSFTEILANILRGSMRFFAQNYYLGFGLVLTLAIVYTLDVFNLRSESLLSERAKLEEHSEAGVRLLRIQDRRPFQRPTQQQLPPYYPHQPQLPNIYPPHHHVNNPYINRPPPPPRQSRYDESVLLNPNRTITDREVPSDEYLDRDTHRLHQDLYYHTNNQIPFHPVPFPFPQHQQVPYHPYHPYVPPPQPKLLNPDGKLKKKEKKSKNREKLLLDPFNPSHNIIQTEDLKKDQKKKQRLLYKRFDSKENSVADNISIQLLKSNFPQYNQKQILPTYVEESTVEESSIIDTSDKGVQIDLKTQEKPIQTKQTSPPVKIEPKKEEPKDCKDHLFDAFRHSGHLHSRIIDLETYFQILEKQEREGNDNSLLDIAILNNTNLFPEKPPQAASSQIPAFQADIPIHNVSNIPLFNSNEQKIPKSNEVHIVYELEDYMPTTLSNSLRKSVTISDKPTILTYSNTKIQPVQQSIANMPIHSVTEQSYPIQKESIAKELIPQLEKPVEPAIPKRIIEETPKKAEPKKPVEILPAKIETVVKSEPVIEDEEPKPPPFEERVIILGEEKKEEQPEETLHKPYVPPVYLDKIIYIDDLRKKDSPKQPESTIDMTPVEIPYYEERVIHIGREDPKEEDIHQVDYDDNISVSTIGSQETYQDYLQRIGIDIDNMPFSSEARKLIIAK</sequence>
<dbReference type="InParanoid" id="D2V4X1"/>
<gene>
    <name evidence="3" type="ORF">NAEGRDRAFT_46737</name>
</gene>
<evidence type="ECO:0000256" key="1">
    <source>
        <dbReference type="SAM" id="MobiDB-lite"/>
    </source>
</evidence>
<evidence type="ECO:0000256" key="2">
    <source>
        <dbReference type="SAM" id="Phobius"/>
    </source>
</evidence>
<feature type="region of interest" description="Disordered" evidence="1">
    <location>
        <begin position="111"/>
        <end position="143"/>
    </location>
</feature>
<dbReference type="Proteomes" id="UP000006671">
    <property type="component" value="Unassembled WGS sequence"/>
</dbReference>
<proteinExistence type="predicted"/>
<keyword evidence="4" id="KW-1185">Reference proteome</keyword>
<keyword evidence="2" id="KW-0472">Membrane</keyword>
<feature type="compositionally biased region" description="Basic residues" evidence="1">
    <location>
        <begin position="222"/>
        <end position="231"/>
    </location>
</feature>